<evidence type="ECO:0000313" key="6">
    <source>
        <dbReference type="EMBL" id="SFS32430.1"/>
    </source>
</evidence>
<dbReference type="GO" id="GO:0045892">
    <property type="term" value="P:negative regulation of DNA-templated transcription"/>
    <property type="evidence" value="ECO:0007669"/>
    <property type="project" value="InterPro"/>
</dbReference>
<gene>
    <name evidence="6" type="ORF">SAMN05444716_101110</name>
</gene>
<dbReference type="AlphaFoldDB" id="A0A1I6NX11"/>
<evidence type="ECO:0000256" key="2">
    <source>
        <dbReference type="ARBA" id="ARBA00023125"/>
    </source>
</evidence>
<keyword evidence="2 4" id="KW-0238">DNA-binding</keyword>
<keyword evidence="7" id="KW-1185">Reference proteome</keyword>
<protein>
    <submittedName>
        <fullName evidence="6">Regulatory protein, tetR family</fullName>
    </submittedName>
</protein>
<name>A0A1I6NX11_9ACTN</name>
<dbReference type="Pfam" id="PF02909">
    <property type="entry name" value="TetR_C_1"/>
    <property type="match status" value="1"/>
</dbReference>
<feature type="DNA-binding region" description="H-T-H motif" evidence="4">
    <location>
        <begin position="54"/>
        <end position="73"/>
    </location>
</feature>
<evidence type="ECO:0000259" key="5">
    <source>
        <dbReference type="PROSITE" id="PS50977"/>
    </source>
</evidence>
<evidence type="ECO:0000313" key="7">
    <source>
        <dbReference type="Proteomes" id="UP000198873"/>
    </source>
</evidence>
<dbReference type="InterPro" id="IPR036271">
    <property type="entry name" value="Tet_transcr_reg_TetR-rel_C_sf"/>
</dbReference>
<keyword evidence="1" id="KW-0805">Transcription regulation</keyword>
<reference evidence="7" key="1">
    <citation type="submission" date="2016-10" db="EMBL/GenBank/DDBJ databases">
        <authorList>
            <person name="Varghese N."/>
            <person name="Submissions S."/>
        </authorList>
    </citation>
    <scope>NUCLEOTIDE SEQUENCE [LARGE SCALE GENOMIC DNA]</scope>
    <source>
        <strain evidence="7">CGMCC 4.7047</strain>
    </source>
</reference>
<dbReference type="SUPFAM" id="SSF46689">
    <property type="entry name" value="Homeodomain-like"/>
    <property type="match status" value="1"/>
</dbReference>
<evidence type="ECO:0000256" key="1">
    <source>
        <dbReference type="ARBA" id="ARBA00023015"/>
    </source>
</evidence>
<accession>A0A1I6NX11</accession>
<dbReference type="RefSeq" id="WP_019431652.1">
    <property type="nucleotide sequence ID" value="NZ_CP054938.1"/>
</dbReference>
<dbReference type="InterPro" id="IPR004111">
    <property type="entry name" value="Repressor_TetR_C"/>
</dbReference>
<dbReference type="SUPFAM" id="SSF48498">
    <property type="entry name" value="Tetracyclin repressor-like, C-terminal domain"/>
    <property type="match status" value="1"/>
</dbReference>
<sequence>MSAKENQRRILGLLWDDPATRPSGTRGPGRGLTREQIVTAAIEVAEAEGLPAVSMRRVAAELGVGTASLYTYLRGKAELEALMLDAVALGDTLPHEWPGDWRAKLEAWAMDDWAAIRRHPWTLRLHGADRLPGPNQLRWLDSMLRVFEDTGLTEPEKLAAVEALDAYSRGLGLLLAEVEAPADAEPYDVAGRNEGLRELVDFSRYPALLAAIRAGASPYAGDPFPFGLHRLLDGIEALIARRTAERGDRAE</sequence>
<dbReference type="Gene3D" id="1.10.357.10">
    <property type="entry name" value="Tetracycline Repressor, domain 2"/>
    <property type="match status" value="1"/>
</dbReference>
<feature type="domain" description="HTH tetR-type" evidence="5">
    <location>
        <begin position="31"/>
        <end position="91"/>
    </location>
</feature>
<organism evidence="6 7">
    <name type="scientific">Streptomyces harbinensis</name>
    <dbReference type="NCBI Taxonomy" id="1176198"/>
    <lineage>
        <taxon>Bacteria</taxon>
        <taxon>Bacillati</taxon>
        <taxon>Actinomycetota</taxon>
        <taxon>Actinomycetes</taxon>
        <taxon>Kitasatosporales</taxon>
        <taxon>Streptomycetaceae</taxon>
        <taxon>Streptomyces</taxon>
    </lineage>
</organism>
<dbReference type="InterPro" id="IPR001647">
    <property type="entry name" value="HTH_TetR"/>
</dbReference>
<proteinExistence type="predicted"/>
<dbReference type="EMBL" id="FPAB01000001">
    <property type="protein sequence ID" value="SFS32430.1"/>
    <property type="molecule type" value="Genomic_DNA"/>
</dbReference>
<dbReference type="PANTHER" id="PTHR30055:SF151">
    <property type="entry name" value="TRANSCRIPTIONAL REGULATORY PROTEIN"/>
    <property type="match status" value="1"/>
</dbReference>
<evidence type="ECO:0000256" key="3">
    <source>
        <dbReference type="ARBA" id="ARBA00023163"/>
    </source>
</evidence>
<dbReference type="STRING" id="1176198.SAMN05444716_101110"/>
<dbReference type="Gene3D" id="1.10.10.60">
    <property type="entry name" value="Homeodomain-like"/>
    <property type="match status" value="1"/>
</dbReference>
<keyword evidence="3" id="KW-0804">Transcription</keyword>
<dbReference type="PROSITE" id="PS50977">
    <property type="entry name" value="HTH_TETR_2"/>
    <property type="match status" value="1"/>
</dbReference>
<evidence type="ECO:0000256" key="4">
    <source>
        <dbReference type="PROSITE-ProRule" id="PRU00335"/>
    </source>
</evidence>
<dbReference type="PANTHER" id="PTHR30055">
    <property type="entry name" value="HTH-TYPE TRANSCRIPTIONAL REGULATOR RUTR"/>
    <property type="match status" value="1"/>
</dbReference>
<dbReference type="Proteomes" id="UP000198873">
    <property type="component" value="Unassembled WGS sequence"/>
</dbReference>
<dbReference type="GO" id="GO:0000976">
    <property type="term" value="F:transcription cis-regulatory region binding"/>
    <property type="evidence" value="ECO:0007669"/>
    <property type="project" value="TreeGrafter"/>
</dbReference>
<dbReference type="GO" id="GO:0003700">
    <property type="term" value="F:DNA-binding transcription factor activity"/>
    <property type="evidence" value="ECO:0007669"/>
    <property type="project" value="TreeGrafter"/>
</dbReference>
<dbReference type="InterPro" id="IPR050109">
    <property type="entry name" value="HTH-type_TetR-like_transc_reg"/>
</dbReference>
<dbReference type="InterPro" id="IPR009057">
    <property type="entry name" value="Homeodomain-like_sf"/>
</dbReference>
<dbReference type="Pfam" id="PF00440">
    <property type="entry name" value="TetR_N"/>
    <property type="match status" value="1"/>
</dbReference>